<dbReference type="GO" id="GO:0015499">
    <property type="term" value="F:formate transmembrane transporter activity"/>
    <property type="evidence" value="ECO:0007669"/>
    <property type="project" value="TreeGrafter"/>
</dbReference>
<accession>A0A2I1MBI0</accession>
<dbReference type="InterPro" id="IPR023271">
    <property type="entry name" value="Aquaporin-like"/>
</dbReference>
<feature type="transmembrane region" description="Helical" evidence="6">
    <location>
        <begin position="191"/>
        <end position="212"/>
    </location>
</feature>
<keyword evidence="8" id="KW-1185">Reference proteome</keyword>
<comment type="caution">
    <text evidence="7">The sequence shown here is derived from an EMBL/GenBank/DDBJ whole genome shotgun (WGS) entry which is preliminary data.</text>
</comment>
<dbReference type="EMBL" id="PKGS01000001">
    <property type="protein sequence ID" value="PKZ17486.1"/>
    <property type="molecule type" value="Genomic_DNA"/>
</dbReference>
<evidence type="ECO:0000256" key="6">
    <source>
        <dbReference type="SAM" id="Phobius"/>
    </source>
</evidence>
<sequence>MTQSRKRTYGHKTIIYGIMAGVMVGFGGIALLSVDNPYLGAFLFAGALFIILSLQYNLFTGMVGYYFYNEKKAYFKKLLIVLIGNLIGTFVIAMLIRATRFGPELMEQAQLKTQVKLNDSPLSLFILAFFCNMFVTNAVHQFKYNRYQVGKYLAIFISIMTFVLSGFEHSIADSFFFFLAGEFNLLALRDFFIILIANILGGLIIPTINLLYDDSFRLAG</sequence>
<feature type="transmembrane region" description="Helical" evidence="6">
    <location>
        <begin position="122"/>
        <end position="140"/>
    </location>
</feature>
<dbReference type="PANTHER" id="PTHR30520">
    <property type="entry name" value="FORMATE TRANSPORTER-RELATED"/>
    <property type="match status" value="1"/>
</dbReference>
<proteinExistence type="inferred from homology"/>
<reference evidence="7 8" key="1">
    <citation type="submission" date="2017-12" db="EMBL/GenBank/DDBJ databases">
        <title>Phylogenetic diversity of female urinary microbiome.</title>
        <authorList>
            <person name="Thomas-White K."/>
            <person name="Wolfe A.J."/>
        </authorList>
    </citation>
    <scope>NUCLEOTIDE SEQUENCE [LARGE SCALE GENOMIC DNA]</scope>
    <source>
        <strain evidence="7 8">UMB0119</strain>
    </source>
</reference>
<comment type="subcellular location">
    <subcellularLocation>
        <location evidence="1">Membrane</location>
        <topology evidence="1">Multi-pass membrane protein</topology>
    </subcellularLocation>
</comment>
<dbReference type="Proteomes" id="UP000234335">
    <property type="component" value="Unassembled WGS sequence"/>
</dbReference>
<dbReference type="InterPro" id="IPR000292">
    <property type="entry name" value="For/NO2_transpt"/>
</dbReference>
<feature type="transmembrane region" description="Helical" evidence="6">
    <location>
        <begin position="152"/>
        <end position="171"/>
    </location>
</feature>
<evidence type="ECO:0000256" key="3">
    <source>
        <dbReference type="ARBA" id="ARBA00022989"/>
    </source>
</evidence>
<dbReference type="Gene3D" id="1.20.1080.10">
    <property type="entry name" value="Glycerol uptake facilitator protein"/>
    <property type="match status" value="1"/>
</dbReference>
<protein>
    <submittedName>
        <fullName evidence="7">Formate transporter</fullName>
    </submittedName>
</protein>
<comment type="similarity">
    <text evidence="5">Belongs to the FNT transporter (TC 1.A.16) family.</text>
</comment>
<dbReference type="GO" id="GO:0005886">
    <property type="term" value="C:plasma membrane"/>
    <property type="evidence" value="ECO:0007669"/>
    <property type="project" value="TreeGrafter"/>
</dbReference>
<gene>
    <name evidence="7" type="ORF">CYJ34_01890</name>
</gene>
<organism evidence="7 8">
    <name type="scientific">Anaerococcus octavius</name>
    <dbReference type="NCBI Taxonomy" id="54007"/>
    <lineage>
        <taxon>Bacteria</taxon>
        <taxon>Bacillati</taxon>
        <taxon>Bacillota</taxon>
        <taxon>Tissierellia</taxon>
        <taxon>Tissierellales</taxon>
        <taxon>Peptoniphilaceae</taxon>
        <taxon>Anaerococcus</taxon>
    </lineage>
</organism>
<keyword evidence="4 6" id="KW-0472">Membrane</keyword>
<evidence type="ECO:0000256" key="1">
    <source>
        <dbReference type="ARBA" id="ARBA00004141"/>
    </source>
</evidence>
<evidence type="ECO:0000256" key="2">
    <source>
        <dbReference type="ARBA" id="ARBA00022692"/>
    </source>
</evidence>
<evidence type="ECO:0000256" key="5">
    <source>
        <dbReference type="ARBA" id="ARBA00049660"/>
    </source>
</evidence>
<evidence type="ECO:0000256" key="4">
    <source>
        <dbReference type="ARBA" id="ARBA00023136"/>
    </source>
</evidence>
<dbReference type="PANTHER" id="PTHR30520:SF6">
    <property type="entry name" value="FORMATE_NITRATE FAMILY TRANSPORTER (EUROFUNG)"/>
    <property type="match status" value="1"/>
</dbReference>
<feature type="transmembrane region" description="Helical" evidence="6">
    <location>
        <begin position="78"/>
        <end position="96"/>
    </location>
</feature>
<feature type="transmembrane region" description="Helical" evidence="6">
    <location>
        <begin position="14"/>
        <end position="32"/>
    </location>
</feature>
<dbReference type="Pfam" id="PF01226">
    <property type="entry name" value="Form_Nir_trans"/>
    <property type="match status" value="1"/>
</dbReference>
<evidence type="ECO:0000313" key="8">
    <source>
        <dbReference type="Proteomes" id="UP000234335"/>
    </source>
</evidence>
<keyword evidence="2 6" id="KW-0812">Transmembrane</keyword>
<dbReference type="AlphaFoldDB" id="A0A2I1MBI0"/>
<evidence type="ECO:0000313" key="7">
    <source>
        <dbReference type="EMBL" id="PKZ17486.1"/>
    </source>
</evidence>
<feature type="transmembrane region" description="Helical" evidence="6">
    <location>
        <begin position="38"/>
        <end position="66"/>
    </location>
</feature>
<name>A0A2I1MBI0_9FIRM</name>
<dbReference type="RefSeq" id="WP_101539646.1">
    <property type="nucleotide sequence ID" value="NZ_CALTZC010000049.1"/>
</dbReference>
<keyword evidence="3 6" id="KW-1133">Transmembrane helix</keyword>